<name>A0A6A4RQ55_SCOMX</name>
<dbReference type="EMBL" id="VEVO01000028">
    <property type="protein sequence ID" value="KAF0022419.1"/>
    <property type="molecule type" value="Genomic_DNA"/>
</dbReference>
<organism evidence="1 2">
    <name type="scientific">Scophthalmus maximus</name>
    <name type="common">Turbot</name>
    <name type="synonym">Psetta maxima</name>
    <dbReference type="NCBI Taxonomy" id="52904"/>
    <lineage>
        <taxon>Eukaryota</taxon>
        <taxon>Metazoa</taxon>
        <taxon>Chordata</taxon>
        <taxon>Craniata</taxon>
        <taxon>Vertebrata</taxon>
        <taxon>Euteleostomi</taxon>
        <taxon>Actinopterygii</taxon>
        <taxon>Neopterygii</taxon>
        <taxon>Teleostei</taxon>
        <taxon>Neoteleostei</taxon>
        <taxon>Acanthomorphata</taxon>
        <taxon>Carangaria</taxon>
        <taxon>Pleuronectiformes</taxon>
        <taxon>Pleuronectoidei</taxon>
        <taxon>Scophthalmidae</taxon>
        <taxon>Scophthalmus</taxon>
    </lineage>
</organism>
<evidence type="ECO:0000313" key="1">
    <source>
        <dbReference type="EMBL" id="KAF0022419.1"/>
    </source>
</evidence>
<dbReference type="Proteomes" id="UP000438429">
    <property type="component" value="Unassembled WGS sequence"/>
</dbReference>
<dbReference type="PANTHER" id="PTHR47331:SF7">
    <property type="match status" value="1"/>
</dbReference>
<reference evidence="1 2" key="1">
    <citation type="submission" date="2019-06" db="EMBL/GenBank/DDBJ databases">
        <title>Draft genomes of female and male turbot (Scophthalmus maximus).</title>
        <authorList>
            <person name="Xu H."/>
            <person name="Xu X.-W."/>
            <person name="Shao C."/>
            <person name="Chen S."/>
        </authorList>
    </citation>
    <scope>NUCLEOTIDE SEQUENCE [LARGE SCALE GENOMIC DNA]</scope>
    <source>
        <strain evidence="1">Ysfricsl-2016a</strain>
        <tissue evidence="1">Blood</tissue>
    </source>
</reference>
<comment type="caution">
    <text evidence="1">The sequence shown here is derived from an EMBL/GenBank/DDBJ whole genome shotgun (WGS) entry which is preliminary data.</text>
</comment>
<dbReference type="AlphaFoldDB" id="A0A6A4RQ55"/>
<sequence>MRDHFLSFMDTMFTKGHAELAPPLSEDEEHWYLPTFGVYHPRKPKPIRVVFNSSARYNGASLNDVLLTGPDLNNTLLGVLIRFRKEAIALTADIEQMFYCFLCSVHLHTSTSSKQLGSQRFSKFSSRKSLIRAITRLVHIVRLFSTSQKKNGCCKGWHYCKAEDTVEESNRASAIIIQAVQGEVYSQEIKCIQRHEKIPKSSPLKNLDPFIDAF</sequence>
<proteinExistence type="predicted"/>
<evidence type="ECO:0000313" key="2">
    <source>
        <dbReference type="Proteomes" id="UP000438429"/>
    </source>
</evidence>
<dbReference type="PANTHER" id="PTHR47331">
    <property type="entry name" value="PHD-TYPE DOMAIN-CONTAINING PROTEIN"/>
    <property type="match status" value="1"/>
</dbReference>
<accession>A0A6A4RQ55</accession>
<gene>
    <name evidence="1" type="ORF">F2P81_025331</name>
</gene>
<protein>
    <submittedName>
        <fullName evidence="1">Uncharacterized protein</fullName>
    </submittedName>
</protein>